<dbReference type="SUPFAM" id="SSF53590">
    <property type="entry name" value="Nucleoside hydrolase"/>
    <property type="match status" value="2"/>
</dbReference>
<evidence type="ECO:0000259" key="2">
    <source>
        <dbReference type="Pfam" id="PF01156"/>
    </source>
</evidence>
<protein>
    <recommendedName>
        <fullName evidence="2">Inosine/uridine-preferring nucleoside hydrolase domain-containing protein</fullName>
    </recommendedName>
</protein>
<comment type="caution">
    <text evidence="3">The sequence shown here is derived from an EMBL/GenBank/DDBJ whole genome shotgun (WGS) entry which is preliminary data.</text>
</comment>
<dbReference type="Pfam" id="PF01156">
    <property type="entry name" value="IU_nuc_hydro"/>
    <property type="match status" value="2"/>
</dbReference>
<dbReference type="AlphaFoldDB" id="A0AAW1W476"/>
<comment type="similarity">
    <text evidence="1">Belongs to the IUNH family.</text>
</comment>
<feature type="domain" description="Inosine/uridine-preferring nucleoside hydrolase" evidence="2">
    <location>
        <begin position="497"/>
        <end position="847"/>
    </location>
</feature>
<dbReference type="Gene3D" id="3.90.245.10">
    <property type="entry name" value="Ribonucleoside hydrolase-like"/>
    <property type="match status" value="2"/>
</dbReference>
<dbReference type="Proteomes" id="UP001457282">
    <property type="component" value="Unassembled WGS sequence"/>
</dbReference>
<evidence type="ECO:0000256" key="1">
    <source>
        <dbReference type="ARBA" id="ARBA00009176"/>
    </source>
</evidence>
<name>A0AAW1W476_RUBAR</name>
<dbReference type="InterPro" id="IPR036452">
    <property type="entry name" value="Ribo_hydro-like"/>
</dbReference>
<dbReference type="InterPro" id="IPR001910">
    <property type="entry name" value="Inosine/uridine_hydrolase_dom"/>
</dbReference>
<evidence type="ECO:0000313" key="3">
    <source>
        <dbReference type="EMBL" id="KAK9919715.1"/>
    </source>
</evidence>
<organism evidence="3 4">
    <name type="scientific">Rubus argutus</name>
    <name type="common">Southern blackberry</name>
    <dbReference type="NCBI Taxonomy" id="59490"/>
    <lineage>
        <taxon>Eukaryota</taxon>
        <taxon>Viridiplantae</taxon>
        <taxon>Streptophyta</taxon>
        <taxon>Embryophyta</taxon>
        <taxon>Tracheophyta</taxon>
        <taxon>Spermatophyta</taxon>
        <taxon>Magnoliopsida</taxon>
        <taxon>eudicotyledons</taxon>
        <taxon>Gunneridae</taxon>
        <taxon>Pentapetalae</taxon>
        <taxon>rosids</taxon>
        <taxon>fabids</taxon>
        <taxon>Rosales</taxon>
        <taxon>Rosaceae</taxon>
        <taxon>Rosoideae</taxon>
        <taxon>Rosoideae incertae sedis</taxon>
        <taxon>Rubus</taxon>
    </lineage>
</organism>
<evidence type="ECO:0000313" key="4">
    <source>
        <dbReference type="Proteomes" id="UP001457282"/>
    </source>
</evidence>
<dbReference type="GO" id="GO:0016799">
    <property type="term" value="F:hydrolase activity, hydrolyzing N-glycosyl compounds"/>
    <property type="evidence" value="ECO:0007669"/>
    <property type="project" value="InterPro"/>
</dbReference>
<dbReference type="EMBL" id="JBEDUW010000006">
    <property type="protein sequence ID" value="KAK9919715.1"/>
    <property type="molecule type" value="Genomic_DNA"/>
</dbReference>
<reference evidence="3 4" key="1">
    <citation type="journal article" date="2023" name="G3 (Bethesda)">
        <title>A chromosome-length genome assembly and annotation of blackberry (Rubus argutus, cv. 'Hillquist').</title>
        <authorList>
            <person name="Bruna T."/>
            <person name="Aryal R."/>
            <person name="Dudchenko O."/>
            <person name="Sargent D.J."/>
            <person name="Mead D."/>
            <person name="Buti M."/>
            <person name="Cavallini A."/>
            <person name="Hytonen T."/>
            <person name="Andres J."/>
            <person name="Pham M."/>
            <person name="Weisz D."/>
            <person name="Mascagni F."/>
            <person name="Usai G."/>
            <person name="Natali L."/>
            <person name="Bassil N."/>
            <person name="Fernandez G.E."/>
            <person name="Lomsadze A."/>
            <person name="Armour M."/>
            <person name="Olukolu B."/>
            <person name="Poorten T."/>
            <person name="Britton C."/>
            <person name="Davik J."/>
            <person name="Ashrafi H."/>
            <person name="Aiden E.L."/>
            <person name="Borodovsky M."/>
            <person name="Worthington M."/>
        </authorList>
    </citation>
    <scope>NUCLEOTIDE SEQUENCE [LARGE SCALE GENOMIC DNA]</scope>
    <source>
        <strain evidence="3">PI 553951</strain>
    </source>
</reference>
<dbReference type="PANTHER" id="PTHR46692:SF2">
    <property type="entry name" value="INOSINE_URIDINE-PREFERRING NUCLEOSIDE HYDROLASE DOMAIN-CONTAINING PROTEIN"/>
    <property type="match status" value="1"/>
</dbReference>
<accession>A0AAW1W476</accession>
<gene>
    <name evidence="3" type="ORF">M0R45_028296</name>
</gene>
<proteinExistence type="inferred from homology"/>
<keyword evidence="4" id="KW-1185">Reference proteome</keyword>
<dbReference type="PANTHER" id="PTHR46692">
    <property type="entry name" value="INOSINE-URIDINE PREFERRING NUCLEOSIDE HYDROLASE FAMILY PROTEIN"/>
    <property type="match status" value="1"/>
</dbReference>
<feature type="domain" description="Inosine/uridine-preferring nucleoside hydrolase" evidence="2">
    <location>
        <begin position="37"/>
        <end position="357"/>
    </location>
</feature>
<sequence length="857" mass="94840">MVLGFRVLWMISSALFGVLVVVTLKVNHVEAAQPHRILVDTDVDTDDVLALLYLLKQNRSEFDLQAITINSNGWSDAGHAVNYVYDILSIMDRDDISVGVGGEGGILPNGTFLPNVGGYHPIIDQGTSTAGGCRYRQAIPPGKYGRLYINTNYGIRKALLPQGGRKYVPVEQASAQQVMKDAISAGSISVFVLGTHTNLAIFLMTYPRLKKNIEHIYVMGGAIEPLIGNLFPQDSNPYAEFNFFGDPFAAYTVLHSGIPVTLIPLDATRTIPVNEDFFSAFEQKQDTFEAHYSFQTLKMVHDTWPNSQFHKDYCFWDSFMVGVALSQMRNLERSDQGHGGENEFAEMEYMNISVITSNTPYGTSDGSNPLIGRRSIPKFNVQKNGVHSGHVQLGMQDPFCIAKGSKGKCQDGYTKKATGPETVSVLVATEAKPNHDIDKNMLTKEFYKSFLDVINRPNKQNAQFSNTRAAQFSPYEYERVVRKQQPDFGKKSMGKPVVFDMDMSAGDFLALLYLLKLPVELINLRGILVNPNGWATAASIEIVYDLLHMMGRDDIQVGLGNVFAVGQSYSSVTFPSLGDCSYSKSIPHGSGGSLDSDTLFGFARDLPRSPRRYKPEISGSPGFGQPTALDVWKSIVKSLHPGSKLTLLANGPLTNLAEILLSENNTDSVVQEVYIVGGHIGHKNENEKGNVFTVPSNEYAEFNMFLDPWAAKTVFDSTLNITLIPLKIQKQVGSSENILNTLQLQITDSHRRTPEAVFSHNLISKLWQLKQNHHSYHHMDTFLGEILGAVILAGNGTQSQLNQTFKFMPLKVVAEGDESVIGQMLIDDQKQAKMVKILCSVNQNAYFEQFANVLSHM</sequence>